<dbReference type="InterPro" id="IPR041611">
    <property type="entry name" value="SKICH"/>
</dbReference>
<keyword evidence="1 2" id="KW-0175">Coiled coil</keyword>
<accession>F6XPV2</accession>
<dbReference type="PANTHER" id="PTHR31915">
    <property type="entry name" value="SKICH DOMAIN-CONTAINING PROTEIN"/>
    <property type="match status" value="1"/>
</dbReference>
<dbReference type="Pfam" id="PF17751">
    <property type="entry name" value="SKICH"/>
    <property type="match status" value="1"/>
</dbReference>
<protein>
    <recommendedName>
        <fullName evidence="3">SKICH domain-containing protein</fullName>
    </recommendedName>
</protein>
<dbReference type="AlphaFoldDB" id="F6XPV2"/>
<evidence type="ECO:0000313" key="5">
    <source>
        <dbReference type="Proteomes" id="UP000008144"/>
    </source>
</evidence>
<dbReference type="InterPro" id="IPR051002">
    <property type="entry name" value="UBA_autophagy_assoc_protein"/>
</dbReference>
<dbReference type="Proteomes" id="UP000008144">
    <property type="component" value="Unassembled WGS sequence"/>
</dbReference>
<dbReference type="PANTHER" id="PTHR31915:SF6">
    <property type="entry name" value="SKICH DOMAIN-CONTAINING PROTEIN"/>
    <property type="match status" value="1"/>
</dbReference>
<reference evidence="5" key="1">
    <citation type="journal article" date="2002" name="Science">
        <title>The draft genome of Ciona intestinalis: insights into chordate and vertebrate origins.</title>
        <authorList>
            <person name="Dehal P."/>
            <person name="Satou Y."/>
            <person name="Campbell R.K."/>
            <person name="Chapman J."/>
            <person name="Degnan B."/>
            <person name="De Tomaso A."/>
            <person name="Davidson B."/>
            <person name="Di Gregorio A."/>
            <person name="Gelpke M."/>
            <person name="Goodstein D.M."/>
            <person name="Harafuji N."/>
            <person name="Hastings K.E."/>
            <person name="Ho I."/>
            <person name="Hotta K."/>
            <person name="Huang W."/>
            <person name="Kawashima T."/>
            <person name="Lemaire P."/>
            <person name="Martinez D."/>
            <person name="Meinertzhagen I.A."/>
            <person name="Necula S."/>
            <person name="Nonaka M."/>
            <person name="Putnam N."/>
            <person name="Rash S."/>
            <person name="Saiga H."/>
            <person name="Satake M."/>
            <person name="Terry A."/>
            <person name="Yamada L."/>
            <person name="Wang H.G."/>
            <person name="Awazu S."/>
            <person name="Azumi K."/>
            <person name="Boore J."/>
            <person name="Branno M."/>
            <person name="Chin-Bow S."/>
            <person name="DeSantis R."/>
            <person name="Doyle S."/>
            <person name="Francino P."/>
            <person name="Keys D.N."/>
            <person name="Haga S."/>
            <person name="Hayashi H."/>
            <person name="Hino K."/>
            <person name="Imai K.S."/>
            <person name="Inaba K."/>
            <person name="Kano S."/>
            <person name="Kobayashi K."/>
            <person name="Kobayashi M."/>
            <person name="Lee B.I."/>
            <person name="Makabe K.W."/>
            <person name="Manohar C."/>
            <person name="Matassi G."/>
            <person name="Medina M."/>
            <person name="Mochizuki Y."/>
            <person name="Mount S."/>
            <person name="Morishita T."/>
            <person name="Miura S."/>
            <person name="Nakayama A."/>
            <person name="Nishizaka S."/>
            <person name="Nomoto H."/>
            <person name="Ohta F."/>
            <person name="Oishi K."/>
            <person name="Rigoutsos I."/>
            <person name="Sano M."/>
            <person name="Sasaki A."/>
            <person name="Sasakura Y."/>
            <person name="Shoguchi E."/>
            <person name="Shin-i T."/>
            <person name="Spagnuolo A."/>
            <person name="Stainier D."/>
            <person name="Suzuki M.M."/>
            <person name="Tassy O."/>
            <person name="Takatori N."/>
            <person name="Tokuoka M."/>
            <person name="Yagi K."/>
            <person name="Yoshizaki F."/>
            <person name="Wada S."/>
            <person name="Zhang C."/>
            <person name="Hyatt P.D."/>
            <person name="Larimer F."/>
            <person name="Detter C."/>
            <person name="Doggett N."/>
            <person name="Glavina T."/>
            <person name="Hawkins T."/>
            <person name="Richardson P."/>
            <person name="Lucas S."/>
            <person name="Kohara Y."/>
            <person name="Levine M."/>
            <person name="Satoh N."/>
            <person name="Rokhsar D.S."/>
        </authorList>
    </citation>
    <scope>NUCLEOTIDE SEQUENCE [LARGE SCALE GENOMIC DNA]</scope>
</reference>
<dbReference type="InParanoid" id="F6XPV2"/>
<evidence type="ECO:0000313" key="4">
    <source>
        <dbReference type="Ensembl" id="ENSCINP00000029410.2"/>
    </source>
</evidence>
<reference evidence="4" key="3">
    <citation type="submission" date="2025-09" db="UniProtKB">
        <authorList>
            <consortium name="Ensembl"/>
        </authorList>
    </citation>
    <scope>IDENTIFICATION</scope>
</reference>
<evidence type="ECO:0000259" key="3">
    <source>
        <dbReference type="Pfam" id="PF17751"/>
    </source>
</evidence>
<feature type="domain" description="SKICH" evidence="3">
    <location>
        <begin position="39"/>
        <end position="140"/>
    </location>
</feature>
<evidence type="ECO:0000256" key="2">
    <source>
        <dbReference type="SAM" id="Coils"/>
    </source>
</evidence>
<proteinExistence type="predicted"/>
<reference evidence="4" key="2">
    <citation type="submission" date="2025-08" db="UniProtKB">
        <authorList>
            <consortium name="Ensembl"/>
        </authorList>
    </citation>
    <scope>IDENTIFICATION</scope>
</reference>
<sequence length="250" mass="28578">MADKELFSSDETMLKSSDVPFIPEPSSGYDMGISTFSQVIFPDIPDFFPPEKDVTVSYILTEIEPTSRDWVGLFRVGWASPRDYTTYVWSPKPRLDESGNLSQCITFKAYQLPKDDSEFYQFCYVTRNGYVRGASTPFQFRLCTENDCLVEVEDESGMIILKTKSDALEDQLSKVNQEKKLLEVEMESLIQSKENLETSLKKVSTELSSAEEKYRSCDDKNKELQASLGEATAEQVKLLQRLEKAEKRIE</sequence>
<dbReference type="HOGENOM" id="CLU_1113465_0_0_1"/>
<dbReference type="Gene3D" id="2.60.40.2840">
    <property type="match status" value="1"/>
</dbReference>
<keyword evidence="5" id="KW-1185">Reference proteome</keyword>
<dbReference type="Ensembl" id="ENSCINT00000029656.2">
    <property type="protein sequence ID" value="ENSCINP00000029410.2"/>
    <property type="gene ID" value="ENSCING00000017331.2"/>
</dbReference>
<feature type="coiled-coil region" evidence="2">
    <location>
        <begin position="158"/>
        <end position="248"/>
    </location>
</feature>
<dbReference type="OMA" id="RFESACG"/>
<dbReference type="STRING" id="7719.ENSCINP00000029410"/>
<dbReference type="GeneTree" id="ENSGT00950000183025"/>
<evidence type="ECO:0000256" key="1">
    <source>
        <dbReference type="ARBA" id="ARBA00023054"/>
    </source>
</evidence>
<organism evidence="4 5">
    <name type="scientific">Ciona intestinalis</name>
    <name type="common">Transparent sea squirt</name>
    <name type="synonym">Ascidia intestinalis</name>
    <dbReference type="NCBI Taxonomy" id="7719"/>
    <lineage>
        <taxon>Eukaryota</taxon>
        <taxon>Metazoa</taxon>
        <taxon>Chordata</taxon>
        <taxon>Tunicata</taxon>
        <taxon>Ascidiacea</taxon>
        <taxon>Phlebobranchia</taxon>
        <taxon>Cionidae</taxon>
        <taxon>Ciona</taxon>
    </lineage>
</organism>
<name>F6XPV2_CIOIN</name>